<dbReference type="InterPro" id="IPR035919">
    <property type="entry name" value="EAL_sf"/>
</dbReference>
<comment type="caution">
    <text evidence="2">The sequence shown here is derived from an EMBL/GenBank/DDBJ whole genome shotgun (WGS) entry which is preliminary data.</text>
</comment>
<dbReference type="Proteomes" id="UP001209257">
    <property type="component" value="Unassembled WGS sequence"/>
</dbReference>
<sequence>MGQSIPHAACITPNQVYETSRLNALRRTGLLDSQADPRLNHIAHLATEVFNVPIALFSLVDQSRQWFKAKVGLEISDTVREYSFCAHAIAQDDIFEIPDARKDVRFKDNPLVTSSPNICFYAGAQVYGQDRLPLGTLCIIDTAPRQLNRQERAVLQSLASLITTIIQPGSEKETDAANDEHRMMLSPGKFLSRVHTLLENENKNDLGLGIVQLKGLRRLRKTRGFDFCERACKETFVVLNRLAPITLAITRVGFDRFCLVARNYASMADTRLNEQKLEAALHRPLIIDGTEIDIQPHLLWTKSLDGINNTQHVMALISELTETSGNYAAKQRLVIYGREILDDLIRQEAVRKALPVALETQQVFFEFQPKIDAISMETAGFEALMRWHHPEIGRIAPNKIVEASEDLGIEQQLFKYTLERVLEQVASWKRQHILQNLTVSINVSAKELSSPLFPRLVERLLAEYDVAGHYIEFELLESGIIKNLARCVDNILEAKALGVSFSIDDFGTGFSSLSYLHQIPADTLKIDKSFIDRLDTDKTSNALVSTIITLGQATGMKTVAEGVETQAQADRVKAMHCDYIQGYHFDRPMSANHITRQLRDGKNYHDH</sequence>
<dbReference type="InterPro" id="IPR001633">
    <property type="entry name" value="EAL_dom"/>
</dbReference>
<dbReference type="InterPro" id="IPR029016">
    <property type="entry name" value="GAF-like_dom_sf"/>
</dbReference>
<dbReference type="PANTHER" id="PTHR33121">
    <property type="entry name" value="CYCLIC DI-GMP PHOSPHODIESTERASE PDEF"/>
    <property type="match status" value="1"/>
</dbReference>
<dbReference type="PANTHER" id="PTHR33121:SF19">
    <property type="entry name" value="CYCLIC DI-GMP PHOSPHODIESTERASE PA2567"/>
    <property type="match status" value="1"/>
</dbReference>
<keyword evidence="3" id="KW-1185">Reference proteome</keyword>
<dbReference type="RefSeq" id="WP_262994679.1">
    <property type="nucleotide sequence ID" value="NZ_JAOTJC010000008.1"/>
</dbReference>
<evidence type="ECO:0000313" key="2">
    <source>
        <dbReference type="EMBL" id="MCU7555233.1"/>
    </source>
</evidence>
<dbReference type="Gene3D" id="3.30.450.40">
    <property type="match status" value="1"/>
</dbReference>
<dbReference type="PROSITE" id="PS50883">
    <property type="entry name" value="EAL"/>
    <property type="match status" value="1"/>
</dbReference>
<dbReference type="EMBL" id="JAOTJC010000008">
    <property type="protein sequence ID" value="MCU7555233.1"/>
    <property type="molecule type" value="Genomic_DNA"/>
</dbReference>
<gene>
    <name evidence="2" type="ORF">OCL06_11575</name>
</gene>
<evidence type="ECO:0000313" key="3">
    <source>
        <dbReference type="Proteomes" id="UP001209257"/>
    </source>
</evidence>
<dbReference type="SUPFAM" id="SSF141868">
    <property type="entry name" value="EAL domain-like"/>
    <property type="match status" value="1"/>
</dbReference>
<dbReference type="InterPro" id="IPR050706">
    <property type="entry name" value="Cyclic-di-GMP_PDE-like"/>
</dbReference>
<proteinExistence type="predicted"/>
<feature type="domain" description="EAL" evidence="1">
    <location>
        <begin position="347"/>
        <end position="602"/>
    </location>
</feature>
<protein>
    <submittedName>
        <fullName evidence="2">EAL domain-containing protein</fullName>
    </submittedName>
</protein>
<dbReference type="SMART" id="SM00052">
    <property type="entry name" value="EAL"/>
    <property type="match status" value="1"/>
</dbReference>
<accession>A0ABT2VQS6</accession>
<dbReference type="SUPFAM" id="SSF55781">
    <property type="entry name" value="GAF domain-like"/>
    <property type="match status" value="1"/>
</dbReference>
<dbReference type="CDD" id="cd01948">
    <property type="entry name" value="EAL"/>
    <property type="match status" value="1"/>
</dbReference>
<reference evidence="3" key="1">
    <citation type="submission" date="2023-07" db="EMBL/GenBank/DDBJ databases">
        <title>Study on multiphase classification of strain Alteromonas salexigens isolated from the Yellow Sea.</title>
        <authorList>
            <person name="Sun L."/>
        </authorList>
    </citation>
    <scope>NUCLEOTIDE SEQUENCE [LARGE SCALE GENOMIC DNA]</scope>
    <source>
        <strain evidence="3">ASW11-19</strain>
    </source>
</reference>
<evidence type="ECO:0000259" key="1">
    <source>
        <dbReference type="PROSITE" id="PS50883"/>
    </source>
</evidence>
<dbReference type="Pfam" id="PF00563">
    <property type="entry name" value="EAL"/>
    <property type="match status" value="1"/>
</dbReference>
<organism evidence="2 3">
    <name type="scientific">Alteromonas salexigens</name>
    <dbReference type="NCBI Taxonomy" id="2982530"/>
    <lineage>
        <taxon>Bacteria</taxon>
        <taxon>Pseudomonadati</taxon>
        <taxon>Pseudomonadota</taxon>
        <taxon>Gammaproteobacteria</taxon>
        <taxon>Alteromonadales</taxon>
        <taxon>Alteromonadaceae</taxon>
        <taxon>Alteromonas/Salinimonas group</taxon>
        <taxon>Alteromonas</taxon>
    </lineage>
</organism>
<name>A0ABT2VQS6_9ALTE</name>
<dbReference type="Gene3D" id="3.20.20.450">
    <property type="entry name" value="EAL domain"/>
    <property type="match status" value="1"/>
</dbReference>